<dbReference type="RefSeq" id="WP_141723010.1">
    <property type="nucleotide sequence ID" value="NZ_FMCU01000002.1"/>
</dbReference>
<sequence>MSVRCDDDARRAEVARPGSAFNGIDWVEVDAADQRLLHVGFLHPLPGQPGGVPAGATLSVGNVVVDGGVRITGVRGLSVTAAGAELTVRVDRAGDFSPYTLRLVRSAVDDRVPPGFDPVLSAQEFSFKANCPSDLDPAPAAPTVAPPPPTTAPADYLAKDYAGFRRLMLDRLAALPGGAERHPADPLITVVEALAHVADRLSYRQDAAGTEAYLGTARSRISVRRHARLLDYAVHDGCAARAWLSVRVAAGSDVESRGVPAGTAVLAADRATPAVRPADAAALLAGGATGFETLTPLAPRAARNEIALYVWGGRDCGLPVGATRATLVDLPATGLAAGDLLLLEEVLSPQTGRRADADPTHRQVVRLVSARPTTDPVTGVAVREVEWSAADRLAFPLTVTASVAGTGTDHLVTCAVARANLVAVQHAIAVSGQLPAAAEHRWRPVLTAEPVAAAVPFPTDTPASQALDQDPRAAVPLIRLETTEGSWRPRRDLLNADRFDQGFVPERERDGRVSLRFGDDVSGRRPPAGTVFQVAWWRGGGAAGNLGHDALTTLVTDRVGLLAATNPLPAVGGTEPENIEHARQHAPVAFATQERAVTTADWVAAALRLPEVANATARVRWTGSWWTVFLTLDLTGGQRLTDEPELARRLAGRLDRFRIAGYDLQLRDPVDLPVELRLWVCVTPGAFRSDVRRAMLDLFSARDLPGGVRGFFHPDRFSFGTALHVSQLLAAAVTVPGVTDVRVTELHPVGVAPGGELTDRVLRAGDTEVIRLDNDPSVPEHGILHLDLVGGL</sequence>
<gene>
    <name evidence="1" type="ORF">GA0070216_102341</name>
</gene>
<dbReference type="AlphaFoldDB" id="A0A1C4VG66"/>
<dbReference type="STRING" id="121616.GA0070216_102341"/>
<evidence type="ECO:0000313" key="1">
    <source>
        <dbReference type="EMBL" id="SCE82759.1"/>
    </source>
</evidence>
<keyword evidence="2" id="KW-1185">Reference proteome</keyword>
<reference evidence="2" key="1">
    <citation type="submission" date="2016-06" db="EMBL/GenBank/DDBJ databases">
        <authorList>
            <person name="Varghese N."/>
            <person name="Submissions Spin"/>
        </authorList>
    </citation>
    <scope>NUCLEOTIDE SEQUENCE [LARGE SCALE GENOMIC DNA]</scope>
    <source>
        <strain evidence="2">DSM 44100</strain>
    </source>
</reference>
<organism evidence="1 2">
    <name type="scientific">Micromonospora matsumotoense</name>
    <dbReference type="NCBI Taxonomy" id="121616"/>
    <lineage>
        <taxon>Bacteria</taxon>
        <taxon>Bacillati</taxon>
        <taxon>Actinomycetota</taxon>
        <taxon>Actinomycetes</taxon>
        <taxon>Micromonosporales</taxon>
        <taxon>Micromonosporaceae</taxon>
        <taxon>Micromonospora</taxon>
    </lineage>
</organism>
<evidence type="ECO:0000313" key="2">
    <source>
        <dbReference type="Proteomes" id="UP000198797"/>
    </source>
</evidence>
<proteinExistence type="predicted"/>
<dbReference type="OrthoDB" id="9027184at2"/>
<dbReference type="Proteomes" id="UP000198797">
    <property type="component" value="Unassembled WGS sequence"/>
</dbReference>
<accession>A0A1C4VG66</accession>
<protein>
    <submittedName>
        <fullName evidence="1">Putative baseplate assembly protein</fullName>
    </submittedName>
</protein>
<dbReference type="EMBL" id="FMCU01000002">
    <property type="protein sequence ID" value="SCE82759.1"/>
    <property type="molecule type" value="Genomic_DNA"/>
</dbReference>
<name>A0A1C4VG66_9ACTN</name>